<sequence>MNNVFRFRTFSVSKVTFGIVTVAITLSVINLKNEQAHASRSTKSEIQTTATQAEIENATEAKNQTEIENPTEAKNQTEIENPIEIKKQTGIEKPTEQPQETTKKLTSTSNQPIMSGLDYDETTAKKPEDTLNFKTTNAPMTSKTKIPPKPIKQSHSSSETVSPKSKSSASTAQTTTETNNTRATAESSTQNATAIKTRRAPISSVSPTESASMKTNTTTPNTVTLSTNQSKTTINKMSASLTNEVKYSSNVAVETNTTDYYNSMTELENDTVENVDWKKETKDNGSEVLVVAAHGGGIEQGTSELTKLLANEGDYDYFSFEGIRPSNNSQLHVTSTRYDDPTLNHMIKDRKATIAIHGAQGDEEIVYLGGLKSTLKDEIQNQLERYGFVVETPPENIGGLSDNNFINSEENSTGIQLELTRALREAFFKNGDLSAVSRTNTDNWTSTMYDFSDALYTAIQNIYPEI</sequence>
<dbReference type="EMBL" id="JAMBPX010000001">
    <property type="protein sequence ID" value="MDG0858011.1"/>
    <property type="molecule type" value="Genomic_DNA"/>
</dbReference>
<feature type="compositionally biased region" description="Polar residues" evidence="1">
    <location>
        <begin position="65"/>
        <end position="79"/>
    </location>
</feature>
<name>A0A9X4R0E7_9STAP</name>
<feature type="compositionally biased region" description="Polar residues" evidence="1">
    <location>
        <begin position="132"/>
        <end position="144"/>
    </location>
</feature>
<dbReference type="Gene3D" id="3.40.630.100">
    <property type="entry name" value="Poly-gamma-glutamate hydrolase, zinc-binding motif"/>
    <property type="match status" value="1"/>
</dbReference>
<feature type="compositionally biased region" description="Low complexity" evidence="1">
    <location>
        <begin position="215"/>
        <end position="226"/>
    </location>
</feature>
<feature type="compositionally biased region" description="Low complexity" evidence="1">
    <location>
        <begin position="154"/>
        <end position="187"/>
    </location>
</feature>
<keyword evidence="2" id="KW-0378">Hydrolase</keyword>
<dbReference type="InterPro" id="IPR038128">
    <property type="entry name" value="Gamma_PGA_hydro_sf"/>
</dbReference>
<dbReference type="InterPro" id="IPR008585">
    <property type="entry name" value="Gamma_PGA_hydro"/>
</dbReference>
<gene>
    <name evidence="2" type="ORF">M4L21_01635</name>
</gene>
<protein>
    <submittedName>
        <fullName evidence="2">Poly-gamma-glutamate hydrolase family protein</fullName>
    </submittedName>
</protein>
<proteinExistence type="predicted"/>
<evidence type="ECO:0000256" key="1">
    <source>
        <dbReference type="SAM" id="MobiDB-lite"/>
    </source>
</evidence>
<dbReference type="Pfam" id="PF05908">
    <property type="entry name" value="Gamma_PGA_hydro"/>
    <property type="match status" value="1"/>
</dbReference>
<feature type="compositionally biased region" description="Polar residues" evidence="1">
    <location>
        <begin position="96"/>
        <end position="113"/>
    </location>
</feature>
<dbReference type="AlphaFoldDB" id="A0A9X4R0E7"/>
<evidence type="ECO:0000313" key="2">
    <source>
        <dbReference type="EMBL" id="MDG0858011.1"/>
    </source>
</evidence>
<comment type="caution">
    <text evidence="2">The sequence shown here is derived from an EMBL/GenBank/DDBJ whole genome shotgun (WGS) entry which is preliminary data.</text>
</comment>
<reference evidence="2" key="1">
    <citation type="submission" date="2022-05" db="EMBL/GenBank/DDBJ databases">
        <title>Comparative genomics of Staphylococcus equorum isolates.</title>
        <authorList>
            <person name="Luelf R.H."/>
        </authorList>
    </citation>
    <scope>NUCLEOTIDE SEQUENCE</scope>
    <source>
        <strain evidence="2">TMW 2.2343</strain>
    </source>
</reference>
<dbReference type="Proteomes" id="UP001152302">
    <property type="component" value="Unassembled WGS sequence"/>
</dbReference>
<dbReference type="GO" id="GO:0016787">
    <property type="term" value="F:hydrolase activity"/>
    <property type="evidence" value="ECO:0007669"/>
    <property type="project" value="UniProtKB-KW"/>
</dbReference>
<feature type="region of interest" description="Disordered" evidence="1">
    <location>
        <begin position="65"/>
        <end position="226"/>
    </location>
</feature>
<feature type="compositionally biased region" description="Basic and acidic residues" evidence="1">
    <location>
        <begin position="122"/>
        <end position="131"/>
    </location>
</feature>
<feature type="compositionally biased region" description="Polar residues" evidence="1">
    <location>
        <begin position="203"/>
        <end position="214"/>
    </location>
</feature>
<dbReference type="RefSeq" id="WP_277580260.1">
    <property type="nucleotide sequence ID" value="NZ_JAMBPV010000001.1"/>
</dbReference>
<accession>A0A9X4R0E7</accession>
<feature type="compositionally biased region" description="Basic and acidic residues" evidence="1">
    <location>
        <begin position="83"/>
        <end position="95"/>
    </location>
</feature>
<evidence type="ECO:0000313" key="3">
    <source>
        <dbReference type="Proteomes" id="UP001152302"/>
    </source>
</evidence>
<organism evidence="2 3">
    <name type="scientific">Staphylococcus equorum</name>
    <dbReference type="NCBI Taxonomy" id="246432"/>
    <lineage>
        <taxon>Bacteria</taxon>
        <taxon>Bacillati</taxon>
        <taxon>Bacillota</taxon>
        <taxon>Bacilli</taxon>
        <taxon>Bacillales</taxon>
        <taxon>Staphylococcaceae</taxon>
        <taxon>Staphylococcus</taxon>
    </lineage>
</organism>